<dbReference type="Proteomes" id="UP000295157">
    <property type="component" value="Unassembled WGS sequence"/>
</dbReference>
<gene>
    <name evidence="1" type="ORF">E1267_02275</name>
</gene>
<accession>A0A4R4NP26</accession>
<name>A0A4R4NP26_9ACTN</name>
<dbReference type="AlphaFoldDB" id="A0A4R4NP26"/>
<proteinExistence type="predicted"/>
<dbReference type="RefSeq" id="WP_132329120.1">
    <property type="nucleotide sequence ID" value="NZ_SMJZ01000004.1"/>
</dbReference>
<sequence>MTFFLRRNIMRVLQRGQRRTIDRFLAGYGGPVRPLCGYYLHRDGGAVHAGGPEQGVDHLGGVLGARAAEPIPPCPRVLIPVHDQLDHRHLALELRRS</sequence>
<keyword evidence="2" id="KW-1185">Reference proteome</keyword>
<evidence type="ECO:0000313" key="1">
    <source>
        <dbReference type="EMBL" id="TDC11035.1"/>
    </source>
</evidence>
<dbReference type="EMBL" id="SMJZ01000004">
    <property type="protein sequence ID" value="TDC11035.1"/>
    <property type="molecule type" value="Genomic_DNA"/>
</dbReference>
<organism evidence="1 2">
    <name type="scientific">Nonomuraea longispora</name>
    <dbReference type="NCBI Taxonomy" id="1848320"/>
    <lineage>
        <taxon>Bacteria</taxon>
        <taxon>Bacillati</taxon>
        <taxon>Actinomycetota</taxon>
        <taxon>Actinomycetes</taxon>
        <taxon>Streptosporangiales</taxon>
        <taxon>Streptosporangiaceae</taxon>
        <taxon>Nonomuraea</taxon>
    </lineage>
</organism>
<comment type="caution">
    <text evidence="1">The sequence shown here is derived from an EMBL/GenBank/DDBJ whole genome shotgun (WGS) entry which is preliminary data.</text>
</comment>
<protein>
    <submittedName>
        <fullName evidence="1">Uncharacterized protein</fullName>
    </submittedName>
</protein>
<reference evidence="1 2" key="1">
    <citation type="submission" date="2019-02" db="EMBL/GenBank/DDBJ databases">
        <title>Draft genome sequences of novel Actinobacteria.</title>
        <authorList>
            <person name="Sahin N."/>
            <person name="Ay H."/>
            <person name="Saygin H."/>
        </authorList>
    </citation>
    <scope>NUCLEOTIDE SEQUENCE [LARGE SCALE GENOMIC DNA]</scope>
    <source>
        <strain evidence="1 2">KC201</strain>
    </source>
</reference>
<evidence type="ECO:0000313" key="2">
    <source>
        <dbReference type="Proteomes" id="UP000295157"/>
    </source>
</evidence>